<gene>
    <name evidence="1" type="ORF">EDD29_3885</name>
</gene>
<accession>A0A3N1CYG2</accession>
<dbReference type="AlphaFoldDB" id="A0A3N1CYG2"/>
<proteinExistence type="predicted"/>
<sequence>MGGFPCRGGRFRVRWEVAGVRQNGGDGSGSVRKVSLMQGWMPPSFSYRTFVAFFGDLAGRGALPARFDLSAVAEYPPSIGPQLLELMERMGLLDADGAVVGESMRAVVGGEARWREFLTGWAREVYAEQLGLAAAGAGEEELRASFARFGYKPHKLPRAVQFFHALRADLGLVGT</sequence>
<reference evidence="1 2" key="1">
    <citation type="submission" date="2018-11" db="EMBL/GenBank/DDBJ databases">
        <title>Sequencing the genomes of 1000 actinobacteria strains.</title>
        <authorList>
            <person name="Klenk H.-P."/>
        </authorList>
    </citation>
    <scope>NUCLEOTIDE SEQUENCE [LARGE SCALE GENOMIC DNA]</scope>
    <source>
        <strain evidence="1 2">DSM 44254</strain>
    </source>
</reference>
<dbReference type="EMBL" id="RJKE01000001">
    <property type="protein sequence ID" value="ROO86321.1"/>
    <property type="molecule type" value="Genomic_DNA"/>
</dbReference>
<comment type="caution">
    <text evidence="1">The sequence shown here is derived from an EMBL/GenBank/DDBJ whole genome shotgun (WGS) entry which is preliminary data.</text>
</comment>
<name>A0A3N1CYG2_9ACTN</name>
<keyword evidence="2" id="KW-1185">Reference proteome</keyword>
<evidence type="ECO:0000313" key="2">
    <source>
        <dbReference type="Proteomes" id="UP000272400"/>
    </source>
</evidence>
<protein>
    <submittedName>
        <fullName evidence="1">Uncharacterized protein</fullName>
    </submittedName>
</protein>
<dbReference type="Proteomes" id="UP000272400">
    <property type="component" value="Unassembled WGS sequence"/>
</dbReference>
<organism evidence="1 2">
    <name type="scientific">Actinocorallia herbida</name>
    <dbReference type="NCBI Taxonomy" id="58109"/>
    <lineage>
        <taxon>Bacteria</taxon>
        <taxon>Bacillati</taxon>
        <taxon>Actinomycetota</taxon>
        <taxon>Actinomycetes</taxon>
        <taxon>Streptosporangiales</taxon>
        <taxon>Thermomonosporaceae</taxon>
        <taxon>Actinocorallia</taxon>
    </lineage>
</organism>
<evidence type="ECO:0000313" key="1">
    <source>
        <dbReference type="EMBL" id="ROO86321.1"/>
    </source>
</evidence>